<evidence type="ECO:0000313" key="2">
    <source>
        <dbReference type="Proteomes" id="UP000095283"/>
    </source>
</evidence>
<dbReference type="WBParaSite" id="Hba_06610">
    <property type="protein sequence ID" value="Hba_06610"/>
    <property type="gene ID" value="Hba_06610"/>
</dbReference>
<dbReference type="Proteomes" id="UP000095283">
    <property type="component" value="Unplaced"/>
</dbReference>
<protein>
    <submittedName>
        <fullName evidence="3">Uncharacterized protein</fullName>
    </submittedName>
</protein>
<reference evidence="3" key="1">
    <citation type="submission" date="2016-11" db="UniProtKB">
        <authorList>
            <consortium name="WormBaseParasite"/>
        </authorList>
    </citation>
    <scope>IDENTIFICATION</scope>
</reference>
<proteinExistence type="predicted"/>
<feature type="region of interest" description="Disordered" evidence="1">
    <location>
        <begin position="1"/>
        <end position="73"/>
    </location>
</feature>
<name>A0A1I7WN81_HETBA</name>
<organism evidence="2 3">
    <name type="scientific">Heterorhabditis bacteriophora</name>
    <name type="common">Entomopathogenic nematode worm</name>
    <dbReference type="NCBI Taxonomy" id="37862"/>
    <lineage>
        <taxon>Eukaryota</taxon>
        <taxon>Metazoa</taxon>
        <taxon>Ecdysozoa</taxon>
        <taxon>Nematoda</taxon>
        <taxon>Chromadorea</taxon>
        <taxon>Rhabditida</taxon>
        <taxon>Rhabditina</taxon>
        <taxon>Rhabditomorpha</taxon>
        <taxon>Strongyloidea</taxon>
        <taxon>Heterorhabditidae</taxon>
        <taxon>Heterorhabditis</taxon>
    </lineage>
</organism>
<keyword evidence="2" id="KW-1185">Reference proteome</keyword>
<evidence type="ECO:0000256" key="1">
    <source>
        <dbReference type="SAM" id="MobiDB-lite"/>
    </source>
</evidence>
<dbReference type="AlphaFoldDB" id="A0A1I7WN81"/>
<accession>A0A1I7WN81</accession>
<feature type="compositionally biased region" description="Acidic residues" evidence="1">
    <location>
        <begin position="64"/>
        <end position="73"/>
    </location>
</feature>
<evidence type="ECO:0000313" key="3">
    <source>
        <dbReference type="WBParaSite" id="Hba_06610"/>
    </source>
</evidence>
<sequence>MNMDIEMMADENDEQVSPIPRVIPPAPIRGDAETEDEEEERSFSSNNSPYVDDDGEQRDNNEATNEDEIKDEV</sequence>